<proteinExistence type="predicted"/>
<comment type="caution">
    <text evidence="2">The sequence shown here is derived from an EMBL/GenBank/DDBJ whole genome shotgun (WGS) entry which is preliminary data.</text>
</comment>
<dbReference type="PANTHER" id="PTHR11439">
    <property type="entry name" value="GAG-POL-RELATED RETROTRANSPOSON"/>
    <property type="match status" value="1"/>
</dbReference>
<name>A0A5B6WZ57_9ROSI</name>
<protein>
    <submittedName>
        <fullName evidence="2">Retrovirus-related Pol polyprotein from transposon TNT 1-94</fullName>
    </submittedName>
</protein>
<evidence type="ECO:0000256" key="1">
    <source>
        <dbReference type="SAM" id="Phobius"/>
    </source>
</evidence>
<dbReference type="PANTHER" id="PTHR11439:SF503">
    <property type="entry name" value="CYSTEINE-RICH RLK (RECEPTOR-LIKE PROTEIN KINASE) 8"/>
    <property type="match status" value="1"/>
</dbReference>
<accession>A0A5B6WZ57</accession>
<keyword evidence="1" id="KW-1133">Transmembrane helix</keyword>
<dbReference type="AlphaFoldDB" id="A0A5B6WZ57"/>
<keyword evidence="1" id="KW-0472">Membrane</keyword>
<gene>
    <name evidence="2" type="ORF">EPI10_031058</name>
</gene>
<feature type="transmembrane region" description="Helical" evidence="1">
    <location>
        <begin position="18"/>
        <end position="36"/>
    </location>
</feature>
<feature type="transmembrane region" description="Helical" evidence="1">
    <location>
        <begin position="87"/>
        <end position="109"/>
    </location>
</feature>
<evidence type="ECO:0000313" key="3">
    <source>
        <dbReference type="Proteomes" id="UP000325315"/>
    </source>
</evidence>
<organism evidence="2 3">
    <name type="scientific">Gossypium australe</name>
    <dbReference type="NCBI Taxonomy" id="47621"/>
    <lineage>
        <taxon>Eukaryota</taxon>
        <taxon>Viridiplantae</taxon>
        <taxon>Streptophyta</taxon>
        <taxon>Embryophyta</taxon>
        <taxon>Tracheophyta</taxon>
        <taxon>Spermatophyta</taxon>
        <taxon>Magnoliopsida</taxon>
        <taxon>eudicotyledons</taxon>
        <taxon>Gunneridae</taxon>
        <taxon>Pentapetalae</taxon>
        <taxon>rosids</taxon>
        <taxon>malvids</taxon>
        <taxon>Malvales</taxon>
        <taxon>Malvaceae</taxon>
        <taxon>Malvoideae</taxon>
        <taxon>Gossypium</taxon>
    </lineage>
</organism>
<dbReference type="EMBL" id="SMMG02000001">
    <property type="protein sequence ID" value="KAA3487219.1"/>
    <property type="molecule type" value="Genomic_DNA"/>
</dbReference>
<keyword evidence="1" id="KW-0812">Transmembrane</keyword>
<dbReference type="OrthoDB" id="413760at2759"/>
<keyword evidence="3" id="KW-1185">Reference proteome</keyword>
<evidence type="ECO:0000313" key="2">
    <source>
        <dbReference type="EMBL" id="KAA3487219.1"/>
    </source>
</evidence>
<dbReference type="Proteomes" id="UP000325315">
    <property type="component" value="Unassembled WGS sequence"/>
</dbReference>
<reference evidence="3" key="1">
    <citation type="journal article" date="2019" name="Plant Biotechnol. J.">
        <title>Genome sequencing of the Australian wild diploid species Gossypium australe highlights disease resistance and delayed gland morphogenesis.</title>
        <authorList>
            <person name="Cai Y."/>
            <person name="Cai X."/>
            <person name="Wang Q."/>
            <person name="Wang P."/>
            <person name="Zhang Y."/>
            <person name="Cai C."/>
            <person name="Xu Y."/>
            <person name="Wang K."/>
            <person name="Zhou Z."/>
            <person name="Wang C."/>
            <person name="Geng S."/>
            <person name="Li B."/>
            <person name="Dong Q."/>
            <person name="Hou Y."/>
            <person name="Wang H."/>
            <person name="Ai P."/>
            <person name="Liu Z."/>
            <person name="Yi F."/>
            <person name="Sun M."/>
            <person name="An G."/>
            <person name="Cheng J."/>
            <person name="Zhang Y."/>
            <person name="Shi Q."/>
            <person name="Xie Y."/>
            <person name="Shi X."/>
            <person name="Chang Y."/>
            <person name="Huang F."/>
            <person name="Chen Y."/>
            <person name="Hong S."/>
            <person name="Mi L."/>
            <person name="Sun Q."/>
            <person name="Zhang L."/>
            <person name="Zhou B."/>
            <person name="Peng R."/>
            <person name="Zhang X."/>
            <person name="Liu F."/>
        </authorList>
    </citation>
    <scope>NUCLEOTIDE SEQUENCE [LARGE SCALE GENOMIC DNA]</scope>
    <source>
        <strain evidence="3">cv. PA1801</strain>
    </source>
</reference>
<sequence length="126" mass="14489">MEACKLAATPMNQKEKSLIGCLMILIATMPYVMHVVSQLSRYMNCASEIHFQVAKRILRYVKGTIDYGIKLKISISMVIRIVTRLDVLMICVAPYVTVLVLVLEFFLGVRKNKKLLHHSKQKHNIW</sequence>